<proteinExistence type="predicted"/>
<dbReference type="Proteomes" id="UP000627464">
    <property type="component" value="Unassembled WGS sequence"/>
</dbReference>
<evidence type="ECO:0000256" key="1">
    <source>
        <dbReference type="ARBA" id="ARBA00022598"/>
    </source>
</evidence>
<keyword evidence="7" id="KW-1185">Reference proteome</keyword>
<keyword evidence="2 4" id="KW-0547">Nucleotide-binding</keyword>
<dbReference type="InterPro" id="IPR011226">
    <property type="entry name" value="ATP-grasp_fam"/>
</dbReference>
<dbReference type="InterPro" id="IPR011761">
    <property type="entry name" value="ATP-grasp"/>
</dbReference>
<comment type="caution">
    <text evidence="6">The sequence shown here is derived from an EMBL/GenBank/DDBJ whole genome shotgun (WGS) entry which is preliminary data.</text>
</comment>
<evidence type="ECO:0000256" key="2">
    <source>
        <dbReference type="ARBA" id="ARBA00022741"/>
    </source>
</evidence>
<dbReference type="SUPFAM" id="SSF56059">
    <property type="entry name" value="Glutathione synthetase ATP-binding domain-like"/>
    <property type="match status" value="1"/>
</dbReference>
<name>A0ABQ1H0Z0_9GAMM</name>
<dbReference type="Pfam" id="PF15632">
    <property type="entry name" value="ATPgrasp_Ter"/>
    <property type="match status" value="1"/>
</dbReference>
<evidence type="ECO:0000313" key="7">
    <source>
        <dbReference type="Proteomes" id="UP000627464"/>
    </source>
</evidence>
<dbReference type="PROSITE" id="PS50975">
    <property type="entry name" value="ATP_GRASP"/>
    <property type="match status" value="1"/>
</dbReference>
<evidence type="ECO:0000259" key="5">
    <source>
        <dbReference type="PROSITE" id="PS50975"/>
    </source>
</evidence>
<organism evidence="6 7">
    <name type="scientific">Hafnia psychrotolerans</name>
    <dbReference type="NCBI Taxonomy" id="1477018"/>
    <lineage>
        <taxon>Bacteria</taxon>
        <taxon>Pseudomonadati</taxon>
        <taxon>Pseudomonadota</taxon>
        <taxon>Gammaproteobacteria</taxon>
        <taxon>Enterobacterales</taxon>
        <taxon>Hafniaceae</taxon>
        <taxon>Hafnia</taxon>
    </lineage>
</organism>
<evidence type="ECO:0000256" key="3">
    <source>
        <dbReference type="ARBA" id="ARBA00022840"/>
    </source>
</evidence>
<gene>
    <name evidence="6" type="ORF">GCM10011328_33010</name>
</gene>
<dbReference type="EMBL" id="BMFZ01000009">
    <property type="protein sequence ID" value="GGA54930.1"/>
    <property type="molecule type" value="Genomic_DNA"/>
</dbReference>
<evidence type="ECO:0000256" key="4">
    <source>
        <dbReference type="PROSITE-ProRule" id="PRU00409"/>
    </source>
</evidence>
<dbReference type="RefSeq" id="WP_188474635.1">
    <property type="nucleotide sequence ID" value="NZ_BMFZ01000009.1"/>
</dbReference>
<feature type="domain" description="ATP-grasp" evidence="5">
    <location>
        <begin position="258"/>
        <end position="317"/>
    </location>
</feature>
<dbReference type="InterPro" id="IPR052032">
    <property type="entry name" value="ATP-dep_AA_Ligase"/>
</dbReference>
<dbReference type="PANTHER" id="PTHR43585">
    <property type="entry name" value="FUMIPYRROLE BIOSYNTHESIS PROTEIN C"/>
    <property type="match status" value="1"/>
</dbReference>
<dbReference type="PIRSF" id="PIRSF029120">
    <property type="entry name" value="UCP029120"/>
    <property type="match status" value="1"/>
</dbReference>
<keyword evidence="1" id="KW-0436">Ligase</keyword>
<keyword evidence="3 4" id="KW-0067">ATP-binding</keyword>
<dbReference type="PANTHER" id="PTHR43585:SF2">
    <property type="entry name" value="ATP-GRASP ENZYME FSQD"/>
    <property type="match status" value="1"/>
</dbReference>
<dbReference type="Gene3D" id="3.30.470.20">
    <property type="entry name" value="ATP-grasp fold, B domain"/>
    <property type="match status" value="1"/>
</dbReference>
<sequence length="347" mass="38566">MIWLMEGFASQRGILQALRCALTAEKWCNRQGTPLQLMASHRHFRPEITHLADVELREPADPTQKLAFILDTIARYSVTLIHAGRADPWFEEHRSQIEAQGVVLITGTRSLENLLLADDKYRFSLQLAQHGIAHTPACLVDSLPALKAALKSIKSDFTELCIKPNQGIYGCGYWRLDDHASADLVLRKPETRRINTQTYLDIVEKSGGLSQPMLVMPYLPGPECSIDMVTEQGHTLAVLGRRKNNALQQFFTEGEEVELARRVAALLHADGLINVQTRADHEGKPRVLECNLRPSGGVPYGLESGINLPAIMVASRLGLPLSAQKLHHCNVRILDHAVHIPSPRVNS</sequence>
<reference evidence="7" key="1">
    <citation type="journal article" date="2019" name="Int. J. Syst. Evol. Microbiol.">
        <title>The Global Catalogue of Microorganisms (GCM) 10K type strain sequencing project: providing services to taxonomists for standard genome sequencing and annotation.</title>
        <authorList>
            <consortium name="The Broad Institute Genomics Platform"/>
            <consortium name="The Broad Institute Genome Sequencing Center for Infectious Disease"/>
            <person name="Wu L."/>
            <person name="Ma J."/>
        </authorList>
    </citation>
    <scope>NUCLEOTIDE SEQUENCE [LARGE SCALE GENOMIC DNA]</scope>
    <source>
        <strain evidence="7">CGMCC 1.12806</strain>
    </source>
</reference>
<protein>
    <recommendedName>
        <fullName evidence="5">ATP-grasp domain-containing protein</fullName>
    </recommendedName>
</protein>
<evidence type="ECO:0000313" key="6">
    <source>
        <dbReference type="EMBL" id="GGA54930.1"/>
    </source>
</evidence>
<accession>A0ABQ1H0Z0</accession>